<dbReference type="EMBL" id="JAACYS010000018">
    <property type="protein sequence ID" value="NCU17278.1"/>
    <property type="molecule type" value="Genomic_DNA"/>
</dbReference>
<dbReference type="Pfam" id="PF14148">
    <property type="entry name" value="YhdB"/>
    <property type="match status" value="1"/>
</dbReference>
<dbReference type="InterPro" id="IPR025431">
    <property type="entry name" value="YhdB-like"/>
</dbReference>
<accession>A0ABX0A1I0</accession>
<evidence type="ECO:0008006" key="3">
    <source>
        <dbReference type="Google" id="ProtNLM"/>
    </source>
</evidence>
<name>A0ABX0A1I0_9BACI</name>
<organism evidence="1 2">
    <name type="scientific">Pallidibacillus pasinlerensis</name>
    <dbReference type="NCBI Taxonomy" id="2703818"/>
    <lineage>
        <taxon>Bacteria</taxon>
        <taxon>Bacillati</taxon>
        <taxon>Bacillota</taxon>
        <taxon>Bacilli</taxon>
        <taxon>Bacillales</taxon>
        <taxon>Bacillaceae</taxon>
        <taxon>Pallidibacillus</taxon>
    </lineage>
</organism>
<dbReference type="Proteomes" id="UP000743899">
    <property type="component" value="Unassembled WGS sequence"/>
</dbReference>
<comment type="caution">
    <text evidence="1">The sequence shown here is derived from an EMBL/GenBank/DDBJ whole genome shotgun (WGS) entry which is preliminary data.</text>
</comment>
<sequence length="82" mass="9866">MNKADYDRALYYTYHSQWDNLLLLMVRTKDDFLSKKIEHFLHAYYFQKDHAVVENYLISLLAYADHANEQAMIMQQDVIFSV</sequence>
<keyword evidence="2" id="KW-1185">Reference proteome</keyword>
<evidence type="ECO:0000313" key="2">
    <source>
        <dbReference type="Proteomes" id="UP000743899"/>
    </source>
</evidence>
<dbReference type="RefSeq" id="WP_161920112.1">
    <property type="nucleotide sequence ID" value="NZ_JAACYS010000018.1"/>
</dbReference>
<protein>
    <recommendedName>
        <fullName evidence="3">YhdB-like protein</fullName>
    </recommendedName>
</protein>
<reference evidence="1 2" key="1">
    <citation type="submission" date="2020-01" db="EMBL/GenBank/DDBJ databases">
        <title>A novel Bacillus sp. from Pasinler.</title>
        <authorList>
            <person name="Adiguzel A."/>
            <person name="Ay H."/>
            <person name="Baltaci M.O."/>
        </authorList>
    </citation>
    <scope>NUCLEOTIDE SEQUENCE [LARGE SCALE GENOMIC DNA]</scope>
    <source>
        <strain evidence="1 2">P1</strain>
    </source>
</reference>
<proteinExistence type="predicted"/>
<gene>
    <name evidence="1" type="ORF">GW534_05760</name>
</gene>
<evidence type="ECO:0000313" key="1">
    <source>
        <dbReference type="EMBL" id="NCU17278.1"/>
    </source>
</evidence>